<dbReference type="NCBIfam" id="NF040588">
    <property type="entry name" value="FxsC_Nterm"/>
    <property type="match status" value="1"/>
</dbReference>
<name>A0A9W6S6S5_9ACTN</name>
<dbReference type="RefSeq" id="WP_285575202.1">
    <property type="nucleotide sequence ID" value="NZ_BSTK01000006.1"/>
</dbReference>
<dbReference type="GO" id="GO:0007165">
    <property type="term" value="P:signal transduction"/>
    <property type="evidence" value="ECO:0007669"/>
    <property type="project" value="InterPro"/>
</dbReference>
<protein>
    <recommendedName>
        <fullName evidence="1">TIR domain-containing protein</fullName>
    </recommendedName>
</protein>
<gene>
    <name evidence="2" type="ORF">Airi02_046860</name>
</gene>
<dbReference type="Proteomes" id="UP001165074">
    <property type="component" value="Unassembled WGS sequence"/>
</dbReference>
<dbReference type="Pfam" id="PF13676">
    <property type="entry name" value="TIR_2"/>
    <property type="match status" value="1"/>
</dbReference>
<dbReference type="EMBL" id="BSTK01000006">
    <property type="protein sequence ID" value="GLY86757.1"/>
    <property type="molecule type" value="Genomic_DNA"/>
</dbReference>
<sequence length="403" mass="44785">MTLGIYGDDDRRPYFFLSYARSRFRPDDGTDPDRWVTKLFKDLCHDVGIVTGMPTPGFMDRQIPAGTQWPDHLAEALASCRVFLALLSPAYFTSEYCGKEWAAFLGRVKSQQAGLDRPLAVIPALWTRLEPTELPPDLKSMQYIPPGFPSQYAAEGFYGIMKLGRYREQYKQAVLQLARLVKETAEQADLGTGPISDFDALGNAFADYRGGARGRQPIKLTVAAHRLDNLPPGRDTYYYGRTMPEWTPYRNADYTTPIARYAEQVVAELGHEPIVDSIDEPAADPPTSPTVLLVDPWVSRDPAIGGDLRRIDEDPVNVLVPYNADDRQTAEAEKDLNRSVGAVLGRSLVLPGSVKSISSIEAFRAALPKAVGESINRYFKEAPVHPPEIEPTMARPTLELPEN</sequence>
<keyword evidence="3" id="KW-1185">Reference proteome</keyword>
<evidence type="ECO:0000259" key="1">
    <source>
        <dbReference type="Pfam" id="PF13676"/>
    </source>
</evidence>
<feature type="domain" description="TIR" evidence="1">
    <location>
        <begin position="15"/>
        <end position="144"/>
    </location>
</feature>
<evidence type="ECO:0000313" key="3">
    <source>
        <dbReference type="Proteomes" id="UP001165074"/>
    </source>
</evidence>
<organism evidence="2 3">
    <name type="scientific">Actinoallomurus iriomotensis</name>
    <dbReference type="NCBI Taxonomy" id="478107"/>
    <lineage>
        <taxon>Bacteria</taxon>
        <taxon>Bacillati</taxon>
        <taxon>Actinomycetota</taxon>
        <taxon>Actinomycetes</taxon>
        <taxon>Streptosporangiales</taxon>
        <taxon>Thermomonosporaceae</taxon>
        <taxon>Actinoallomurus</taxon>
    </lineage>
</organism>
<dbReference type="InterPro" id="IPR026367">
    <property type="entry name" value="FxsC_C"/>
</dbReference>
<dbReference type="SUPFAM" id="SSF52200">
    <property type="entry name" value="Toll/Interleukin receptor TIR domain"/>
    <property type="match status" value="1"/>
</dbReference>
<dbReference type="InterPro" id="IPR035897">
    <property type="entry name" value="Toll_tir_struct_dom_sf"/>
</dbReference>
<dbReference type="AlphaFoldDB" id="A0A9W6S6S5"/>
<accession>A0A9W6S6S5</accession>
<dbReference type="InterPro" id="IPR047603">
    <property type="entry name" value="FxsC_N"/>
</dbReference>
<reference evidence="2" key="1">
    <citation type="submission" date="2023-03" db="EMBL/GenBank/DDBJ databases">
        <title>Actinoallomurus iriomotensis NBRC 103684.</title>
        <authorList>
            <person name="Ichikawa N."/>
            <person name="Sato H."/>
            <person name="Tonouchi N."/>
        </authorList>
    </citation>
    <scope>NUCLEOTIDE SEQUENCE</scope>
    <source>
        <strain evidence="2">NBRC 103684</strain>
    </source>
</reference>
<comment type="caution">
    <text evidence="2">The sequence shown here is derived from an EMBL/GenBank/DDBJ whole genome shotgun (WGS) entry which is preliminary data.</text>
</comment>
<dbReference type="InterPro" id="IPR000157">
    <property type="entry name" value="TIR_dom"/>
</dbReference>
<dbReference type="NCBIfam" id="TIGR04276">
    <property type="entry name" value="FxsC_Cterm"/>
    <property type="match status" value="1"/>
</dbReference>
<proteinExistence type="predicted"/>
<evidence type="ECO:0000313" key="2">
    <source>
        <dbReference type="EMBL" id="GLY86757.1"/>
    </source>
</evidence>
<dbReference type="Gene3D" id="3.40.50.10140">
    <property type="entry name" value="Toll/interleukin-1 receptor homology (TIR) domain"/>
    <property type="match status" value="1"/>
</dbReference>